<feature type="non-terminal residue" evidence="1">
    <location>
        <position position="160"/>
    </location>
</feature>
<dbReference type="Proteomes" id="UP000017836">
    <property type="component" value="Unassembled WGS sequence"/>
</dbReference>
<proteinExistence type="predicted"/>
<name>W1PGT5_AMBTC</name>
<reference evidence="2" key="1">
    <citation type="journal article" date="2013" name="Science">
        <title>The Amborella genome and the evolution of flowering plants.</title>
        <authorList>
            <consortium name="Amborella Genome Project"/>
        </authorList>
    </citation>
    <scope>NUCLEOTIDE SEQUENCE [LARGE SCALE GENOMIC DNA]</scope>
</reference>
<dbReference type="HOGENOM" id="CLU_1665198_0_0_1"/>
<organism evidence="1 2">
    <name type="scientific">Amborella trichopoda</name>
    <dbReference type="NCBI Taxonomy" id="13333"/>
    <lineage>
        <taxon>Eukaryota</taxon>
        <taxon>Viridiplantae</taxon>
        <taxon>Streptophyta</taxon>
        <taxon>Embryophyta</taxon>
        <taxon>Tracheophyta</taxon>
        <taxon>Spermatophyta</taxon>
        <taxon>Magnoliopsida</taxon>
        <taxon>Amborellales</taxon>
        <taxon>Amborellaceae</taxon>
        <taxon>Amborella</taxon>
    </lineage>
</organism>
<evidence type="ECO:0000313" key="1">
    <source>
        <dbReference type="EMBL" id="ERN06856.1"/>
    </source>
</evidence>
<dbReference type="AlphaFoldDB" id="W1PGT5"/>
<protein>
    <submittedName>
        <fullName evidence="1">Uncharacterized protein</fullName>
    </submittedName>
</protein>
<accession>W1PGT5</accession>
<evidence type="ECO:0000313" key="2">
    <source>
        <dbReference type="Proteomes" id="UP000017836"/>
    </source>
</evidence>
<sequence length="160" mass="18205">MQTPSQTLELGFLALPTEEYGPIFKVFFCMPVVWPPTQPLEISVKFGTYLYKISISPQEAKICMPLAVIVDHNFPSYSRGLQLSRIDCNSLQMLQFSHEEVWKRDHPRIAMSPICVPHLLTSKLRGFLSPSSRKSAFTNSGYSLMSTMSLLEKLQLQIHL</sequence>
<gene>
    <name evidence="1" type="ORF">AMTR_s00005p00241660</name>
</gene>
<dbReference type="EMBL" id="KI393866">
    <property type="protein sequence ID" value="ERN06856.1"/>
    <property type="molecule type" value="Genomic_DNA"/>
</dbReference>
<keyword evidence="2" id="KW-1185">Reference proteome</keyword>